<keyword evidence="9" id="KW-1185">Reference proteome</keyword>
<dbReference type="GO" id="GO:0008270">
    <property type="term" value="F:zinc ion binding"/>
    <property type="evidence" value="ECO:0007669"/>
    <property type="project" value="InterPro"/>
</dbReference>
<evidence type="ECO:0000259" key="7">
    <source>
        <dbReference type="SMART" id="SM00829"/>
    </source>
</evidence>
<dbReference type="PANTHER" id="PTHR42813:SF4">
    <property type="entry name" value="NADP-DEPENDENT ISOPROPANOL DEHYDROGENASE"/>
    <property type="match status" value="1"/>
</dbReference>
<comment type="cofactor">
    <cofactor evidence="1 6">
        <name>Zn(2+)</name>
        <dbReference type="ChEBI" id="CHEBI:29105"/>
    </cofactor>
</comment>
<dbReference type="Proteomes" id="UP000270471">
    <property type="component" value="Unassembled WGS sequence"/>
</dbReference>
<dbReference type="InterPro" id="IPR013149">
    <property type="entry name" value="ADH-like_C"/>
</dbReference>
<organism evidence="8 9">
    <name type="scientific">Streptomyces shenzhenensis</name>
    <dbReference type="NCBI Taxonomy" id="943815"/>
    <lineage>
        <taxon>Bacteria</taxon>
        <taxon>Bacillati</taxon>
        <taxon>Actinomycetota</taxon>
        <taxon>Actinomycetes</taxon>
        <taxon>Kitasatosporales</taxon>
        <taxon>Streptomycetaceae</taxon>
        <taxon>Streptomyces</taxon>
    </lineage>
</organism>
<evidence type="ECO:0000256" key="2">
    <source>
        <dbReference type="ARBA" id="ARBA00008072"/>
    </source>
</evidence>
<dbReference type="RefSeq" id="WP_121895399.1">
    <property type="nucleotide sequence ID" value="NZ_PENI01000054.1"/>
</dbReference>
<dbReference type="InterPro" id="IPR020843">
    <property type="entry name" value="ER"/>
</dbReference>
<dbReference type="SUPFAM" id="SSF50129">
    <property type="entry name" value="GroES-like"/>
    <property type="match status" value="1"/>
</dbReference>
<dbReference type="InterPro" id="IPR036291">
    <property type="entry name" value="NAD(P)-bd_dom_sf"/>
</dbReference>
<dbReference type="EMBL" id="PENI01000054">
    <property type="protein sequence ID" value="RMB79764.1"/>
    <property type="molecule type" value="Genomic_DNA"/>
</dbReference>
<dbReference type="Pfam" id="PF00107">
    <property type="entry name" value="ADH_zinc_N"/>
    <property type="match status" value="1"/>
</dbReference>
<dbReference type="Gene3D" id="3.40.50.720">
    <property type="entry name" value="NAD(P)-binding Rossmann-like Domain"/>
    <property type="match status" value="1"/>
</dbReference>
<dbReference type="InterPro" id="IPR011032">
    <property type="entry name" value="GroES-like_sf"/>
</dbReference>
<dbReference type="Gene3D" id="3.90.180.10">
    <property type="entry name" value="Medium-chain alcohol dehydrogenases, catalytic domain"/>
    <property type="match status" value="1"/>
</dbReference>
<dbReference type="InterPro" id="IPR002328">
    <property type="entry name" value="ADH_Zn_CS"/>
</dbReference>
<dbReference type="GO" id="GO:0016491">
    <property type="term" value="F:oxidoreductase activity"/>
    <property type="evidence" value="ECO:0007669"/>
    <property type="project" value="UniProtKB-KW"/>
</dbReference>
<dbReference type="PANTHER" id="PTHR42813">
    <property type="entry name" value="ZINC-TYPE ALCOHOL DEHYDROGENASE-LIKE"/>
    <property type="match status" value="1"/>
</dbReference>
<protein>
    <submittedName>
        <fullName evidence="8">Alcohol dehydrogenase</fullName>
    </submittedName>
</protein>
<accession>A0A3M0HT82</accession>
<dbReference type="PROSITE" id="PS00059">
    <property type="entry name" value="ADH_ZINC"/>
    <property type="match status" value="1"/>
</dbReference>
<dbReference type="SUPFAM" id="SSF51735">
    <property type="entry name" value="NAD(P)-binding Rossmann-fold domains"/>
    <property type="match status" value="1"/>
</dbReference>
<sequence>MKALVYDGPGKIEFRDHPMPVLTENTDLLMRVSHTTICGTDSHIIKGGVPTVKPGTVLGHEATGVVEEVGSSVTNIRPGDRILAVCVSACGFCRFCTTGMYGQCVSGGWALGNTIDGVQAEYARIPFARNSVYKIPDTLSDEQVLFLTDILATGYEVGVLNGQVRPGDTVVIVGAGPVGLSATVTAKLFSPRNIVVVERTPARREMALKLGATHAVGEDEVHELVGKLTDGYGADVTIEAVGFPDAFELAADLVRSGGHIANIGVHEGPATLHLEKLWAKQVTITTGIPSGLTIPQLMNSIATGALDATQLISHRLPLADTMQGYDIFTNSADTGALKVVLTNN</sequence>
<gene>
    <name evidence="8" type="ORF">CTZ28_43855</name>
</gene>
<dbReference type="AlphaFoldDB" id="A0A3M0HT82"/>
<proteinExistence type="inferred from homology"/>
<evidence type="ECO:0000256" key="1">
    <source>
        <dbReference type="ARBA" id="ARBA00001947"/>
    </source>
</evidence>
<evidence type="ECO:0000313" key="9">
    <source>
        <dbReference type="Proteomes" id="UP000270471"/>
    </source>
</evidence>
<evidence type="ECO:0000256" key="3">
    <source>
        <dbReference type="ARBA" id="ARBA00022723"/>
    </source>
</evidence>
<feature type="domain" description="Enoyl reductase (ER)" evidence="7">
    <location>
        <begin position="8"/>
        <end position="341"/>
    </location>
</feature>
<keyword evidence="5" id="KW-0560">Oxidoreductase</keyword>
<comment type="caution">
    <text evidence="8">The sequence shown here is derived from an EMBL/GenBank/DDBJ whole genome shotgun (WGS) entry which is preliminary data.</text>
</comment>
<comment type="similarity">
    <text evidence="2 6">Belongs to the zinc-containing alcohol dehydrogenase family.</text>
</comment>
<dbReference type="SMART" id="SM00829">
    <property type="entry name" value="PKS_ER"/>
    <property type="match status" value="1"/>
</dbReference>
<evidence type="ECO:0000256" key="5">
    <source>
        <dbReference type="ARBA" id="ARBA00023002"/>
    </source>
</evidence>
<dbReference type="InterPro" id="IPR013154">
    <property type="entry name" value="ADH-like_N"/>
</dbReference>
<evidence type="ECO:0000313" key="8">
    <source>
        <dbReference type="EMBL" id="RMB79764.1"/>
    </source>
</evidence>
<dbReference type="OrthoDB" id="241504at2"/>
<name>A0A3M0HT82_9ACTN</name>
<keyword evidence="4 6" id="KW-0862">Zinc</keyword>
<evidence type="ECO:0000256" key="6">
    <source>
        <dbReference type="RuleBase" id="RU361277"/>
    </source>
</evidence>
<dbReference type="Pfam" id="PF08240">
    <property type="entry name" value="ADH_N"/>
    <property type="match status" value="1"/>
</dbReference>
<reference evidence="8 9" key="1">
    <citation type="submission" date="2017-11" db="EMBL/GenBank/DDBJ databases">
        <title>Draft genome of actinobacteria isolated from guarana (Paullinia cupana (Mart.) Ducke.</title>
        <authorList>
            <person name="Siqueira K.A."/>
            <person name="Liotti R.G."/>
            <person name="Mendes T.A.O."/>
            <person name="Soares M.A."/>
        </authorList>
    </citation>
    <scope>NUCLEOTIDE SEQUENCE [LARGE SCALE GENOMIC DNA]</scope>
    <source>
        <strain evidence="8 9">193</strain>
    </source>
</reference>
<keyword evidence="3 6" id="KW-0479">Metal-binding</keyword>
<evidence type="ECO:0000256" key="4">
    <source>
        <dbReference type="ARBA" id="ARBA00022833"/>
    </source>
</evidence>